<name>A0A6B8RPX7_9BACL</name>
<dbReference type="EMBL" id="CP034235">
    <property type="protein sequence ID" value="QGQ97563.1"/>
    <property type="molecule type" value="Genomic_DNA"/>
</dbReference>
<protein>
    <submittedName>
        <fullName evidence="1">Uncharacterized protein</fullName>
    </submittedName>
</protein>
<dbReference type="AlphaFoldDB" id="A0A6B8RPX7"/>
<dbReference type="KEGG" id="ppsc:EHS13_23065"/>
<evidence type="ECO:0000313" key="2">
    <source>
        <dbReference type="Proteomes" id="UP000426246"/>
    </source>
</evidence>
<evidence type="ECO:0000313" key="1">
    <source>
        <dbReference type="EMBL" id="QGQ97563.1"/>
    </source>
</evidence>
<organism evidence="1 2">
    <name type="scientific">Paenibacillus psychroresistens</name>
    <dbReference type="NCBI Taxonomy" id="1778678"/>
    <lineage>
        <taxon>Bacteria</taxon>
        <taxon>Bacillati</taxon>
        <taxon>Bacillota</taxon>
        <taxon>Bacilli</taxon>
        <taxon>Bacillales</taxon>
        <taxon>Paenibacillaceae</taxon>
        <taxon>Paenibacillus</taxon>
    </lineage>
</organism>
<accession>A0A6B8RPX7</accession>
<gene>
    <name evidence="1" type="ORF">EHS13_23065</name>
</gene>
<sequence>MLSIITTPSEQEYISISGVPINYSCTLFEETVNPNKIGYLDSYNSMQEILEKKSTNNETICLYVTHIDVIALGAISSFMNFVPNRTKTIEKASKRILHVWITDLMGHDCNLYGIFQHTYTYDHHSGFYYGRTISRIDLEMDQPEGLHLH</sequence>
<reference evidence="2" key="1">
    <citation type="submission" date="2018-11" db="EMBL/GenBank/DDBJ databases">
        <title>Complete genome sequence of Paenibacillus sp. ML311-T8.</title>
        <authorList>
            <person name="Nam Y.-D."/>
            <person name="Kang J."/>
            <person name="Chung W.-H."/>
            <person name="Park Y.S."/>
        </authorList>
    </citation>
    <scope>NUCLEOTIDE SEQUENCE [LARGE SCALE GENOMIC DNA]</scope>
    <source>
        <strain evidence="2">ML311-T8</strain>
    </source>
</reference>
<proteinExistence type="predicted"/>
<dbReference type="RefSeq" id="WP_155702668.1">
    <property type="nucleotide sequence ID" value="NZ_CP034235.1"/>
</dbReference>
<dbReference type="Proteomes" id="UP000426246">
    <property type="component" value="Chromosome"/>
</dbReference>
<keyword evidence="2" id="KW-1185">Reference proteome</keyword>